<organism evidence="2 3">
    <name type="scientific">Claviceps purpurea (strain 20.1)</name>
    <name type="common">Ergot fungus</name>
    <name type="synonym">Sphacelia segetum</name>
    <dbReference type="NCBI Taxonomy" id="1111077"/>
    <lineage>
        <taxon>Eukaryota</taxon>
        <taxon>Fungi</taxon>
        <taxon>Dikarya</taxon>
        <taxon>Ascomycota</taxon>
        <taxon>Pezizomycotina</taxon>
        <taxon>Sordariomycetes</taxon>
        <taxon>Hypocreomycetidae</taxon>
        <taxon>Hypocreales</taxon>
        <taxon>Clavicipitaceae</taxon>
        <taxon>Claviceps</taxon>
    </lineage>
</organism>
<evidence type="ECO:0000313" key="3">
    <source>
        <dbReference type="Proteomes" id="UP000016801"/>
    </source>
</evidence>
<reference evidence="2 3" key="1">
    <citation type="journal article" date="2013" name="PLoS Genet.">
        <title>Plant-symbiotic fungi as chemical engineers: Multi-genome analysis of the Clavicipitaceae reveals dynamics of alkaloid loci.</title>
        <authorList>
            <person name="Schardl C.L."/>
            <person name="Young C.A."/>
            <person name="Hesse U."/>
            <person name="Amyotte S.G."/>
            <person name="Andreeva K."/>
            <person name="Calie P.J."/>
            <person name="Fleetwood D.J."/>
            <person name="Haws D.C."/>
            <person name="Moore N."/>
            <person name="Oeser B."/>
            <person name="Panaccione D.G."/>
            <person name="Schweri K.K."/>
            <person name="Voisey C.R."/>
            <person name="Farman M.L."/>
            <person name="Jaromczyk J.W."/>
            <person name="Roe B.A."/>
            <person name="O'Sullivan D.M."/>
            <person name="Scott B."/>
            <person name="Tudzynski P."/>
            <person name="An Z."/>
            <person name="Arnaoudova E.G."/>
            <person name="Bullock C.T."/>
            <person name="Charlton N.D."/>
            <person name="Chen L."/>
            <person name="Cox M."/>
            <person name="Dinkins R.D."/>
            <person name="Florea S."/>
            <person name="Glenn A.E."/>
            <person name="Gordon A."/>
            <person name="Gueldener U."/>
            <person name="Harris D.R."/>
            <person name="Hollin W."/>
            <person name="Jaromczyk J."/>
            <person name="Johnson R.D."/>
            <person name="Khan A.K."/>
            <person name="Leistner E."/>
            <person name="Leuchtmann A."/>
            <person name="Li C."/>
            <person name="Liu J."/>
            <person name="Liu J."/>
            <person name="Liu M."/>
            <person name="Mace W."/>
            <person name="Machado C."/>
            <person name="Nagabhyru P."/>
            <person name="Pan J."/>
            <person name="Schmid J."/>
            <person name="Sugawara K."/>
            <person name="Steiner U."/>
            <person name="Takach J.E."/>
            <person name="Tanaka E."/>
            <person name="Webb J.S."/>
            <person name="Wilson E.V."/>
            <person name="Wiseman J.L."/>
            <person name="Yoshida R."/>
            <person name="Zeng Z."/>
        </authorList>
    </citation>
    <scope>NUCLEOTIDE SEQUENCE [LARGE SCALE GENOMIC DNA]</scope>
    <source>
        <strain evidence="2 3">20.1</strain>
    </source>
</reference>
<comment type="caution">
    <text evidence="2">The sequence shown here is derived from an EMBL/GenBank/DDBJ whole genome shotgun (WGS) entry which is preliminary data.</text>
</comment>
<dbReference type="EMBL" id="CAGA01000030">
    <property type="protein sequence ID" value="CCE31344.1"/>
    <property type="molecule type" value="Genomic_DNA"/>
</dbReference>
<protein>
    <submittedName>
        <fullName evidence="2">Uncharacterized protein</fullName>
    </submittedName>
</protein>
<accession>M1WFY3</accession>
<dbReference type="Proteomes" id="UP000016801">
    <property type="component" value="Unassembled WGS sequence"/>
</dbReference>
<proteinExistence type="predicted"/>
<dbReference type="VEuPathDB" id="FungiDB:CPUR_05196"/>
<evidence type="ECO:0000256" key="1">
    <source>
        <dbReference type="SAM" id="MobiDB-lite"/>
    </source>
</evidence>
<evidence type="ECO:0000313" key="2">
    <source>
        <dbReference type="EMBL" id="CCE31344.1"/>
    </source>
</evidence>
<sequence length="95" mass="11043">MPADEVEQSRFRVWSLRMARANVSKRGGNVMRAWRRINKKRETVSAVYNARATRREIMELSEERITRIGCRRLQESATTSEAGWGLTDEEENGQD</sequence>
<keyword evidence="3" id="KW-1185">Reference proteome</keyword>
<dbReference type="AlphaFoldDB" id="M1WFY3"/>
<name>M1WFY3_CLAP2</name>
<gene>
    <name evidence="2" type="ORF">CPUR_05196</name>
</gene>
<dbReference type="HOGENOM" id="CLU_2372605_0_0_1"/>
<dbReference type="OrthoDB" id="10310044at2759"/>
<feature type="region of interest" description="Disordered" evidence="1">
    <location>
        <begin position="76"/>
        <end position="95"/>
    </location>
</feature>